<dbReference type="PANTHER" id="PTHR40590">
    <property type="entry name" value="CYTOPLASMIC PROTEIN-RELATED"/>
    <property type="match status" value="1"/>
</dbReference>
<protein>
    <recommendedName>
        <fullName evidence="3">TraB/GumN family protein</fullName>
    </recommendedName>
</protein>
<name>A0A2M9A3Y8_9BACT</name>
<dbReference type="AlphaFoldDB" id="A0A2M9A3Y8"/>
<comment type="caution">
    <text evidence="1">The sequence shown here is derived from an EMBL/GenBank/DDBJ whole genome shotgun (WGS) entry which is preliminary data.</text>
</comment>
<reference evidence="1 2" key="1">
    <citation type="submission" date="2017-11" db="EMBL/GenBank/DDBJ databases">
        <title>Animal gut microbial communities from fecal samples from Wisconsin, USA.</title>
        <authorList>
            <person name="Neumann A."/>
        </authorList>
    </citation>
    <scope>NUCLEOTIDE SEQUENCE [LARGE SCALE GENOMIC DNA]</scope>
    <source>
        <strain evidence="1 2">UWS3</strain>
    </source>
</reference>
<organism evidence="1 2">
    <name type="scientific">Hallerella succinigenes</name>
    <dbReference type="NCBI Taxonomy" id="1896222"/>
    <lineage>
        <taxon>Bacteria</taxon>
        <taxon>Pseudomonadati</taxon>
        <taxon>Fibrobacterota</taxon>
        <taxon>Fibrobacteria</taxon>
        <taxon>Fibrobacterales</taxon>
        <taxon>Fibrobacteraceae</taxon>
        <taxon>Hallerella</taxon>
    </lineage>
</organism>
<dbReference type="PANTHER" id="PTHR40590:SF1">
    <property type="entry name" value="CYTOPLASMIC PROTEIN"/>
    <property type="match status" value="1"/>
</dbReference>
<dbReference type="OrthoDB" id="9806326at2"/>
<accession>A0A2M9A3Y8</accession>
<evidence type="ECO:0000313" key="2">
    <source>
        <dbReference type="Proteomes" id="UP000231134"/>
    </source>
</evidence>
<dbReference type="Pfam" id="PF01963">
    <property type="entry name" value="TraB_PrgY_gumN"/>
    <property type="match status" value="1"/>
</dbReference>
<sequence length="308" mass="34052">MWNKLWKFGILGFFCAQCVGCAGNRSEESAEPLKSPVCGEKHLLWKAEKSGAPAVWLLGSIHLADSSFYPFAPVIDSAFDASSLLAAELDLTEESTMQETGRLMAEKGRLPAGVKLDSILPQELYAELDSVTKAWNIPLEILKPFRPWMIALSLSAVAIERTGLSGEYGIDKELLFRAEDQNKKVFAIETPGEQVSIFSDAEDSLGVRYLKNTLDEITHADSLITEIANAWKCGDVPKMQRIFAMDKTDADYEEALYTKRNLRMAESIDSLATAGEKAFIVVGAAHLVGSGDNVLRLLEKKGYRIRQR</sequence>
<dbReference type="CDD" id="cd14789">
    <property type="entry name" value="Tiki"/>
    <property type="match status" value="1"/>
</dbReference>
<dbReference type="Proteomes" id="UP000231134">
    <property type="component" value="Unassembled WGS sequence"/>
</dbReference>
<dbReference type="InterPro" id="IPR002816">
    <property type="entry name" value="TraB/PrgY/GumN_fam"/>
</dbReference>
<gene>
    <name evidence="1" type="ORF">BGX16_0353</name>
</gene>
<proteinExistence type="predicted"/>
<dbReference type="InterPro" id="IPR047111">
    <property type="entry name" value="YbaP-like"/>
</dbReference>
<keyword evidence="2" id="KW-1185">Reference proteome</keyword>
<evidence type="ECO:0000313" key="1">
    <source>
        <dbReference type="EMBL" id="PJJ40431.1"/>
    </source>
</evidence>
<evidence type="ECO:0008006" key="3">
    <source>
        <dbReference type="Google" id="ProtNLM"/>
    </source>
</evidence>
<dbReference type="EMBL" id="PGEX01000001">
    <property type="protein sequence ID" value="PJJ40431.1"/>
    <property type="molecule type" value="Genomic_DNA"/>
</dbReference>